<feature type="compositionally biased region" description="Polar residues" evidence="1">
    <location>
        <begin position="1"/>
        <end position="11"/>
    </location>
</feature>
<keyword evidence="3" id="KW-1185">Reference proteome</keyword>
<organism evidence="2 3">
    <name type="scientific">Natrarchaeobaculum sulfurireducens</name>
    <dbReference type="NCBI Taxonomy" id="2044521"/>
    <lineage>
        <taxon>Archaea</taxon>
        <taxon>Methanobacteriati</taxon>
        <taxon>Methanobacteriota</taxon>
        <taxon>Stenosarchaea group</taxon>
        <taxon>Halobacteria</taxon>
        <taxon>Halobacteriales</taxon>
        <taxon>Natrialbaceae</taxon>
        <taxon>Natrarchaeobaculum</taxon>
    </lineage>
</organism>
<protein>
    <submittedName>
        <fullName evidence="2">Transposase</fullName>
    </submittedName>
</protein>
<name>A0A346PKC5_9EURY</name>
<sequence>MNGRSSPFNTENIEDSNSIRKRESSKVKLNTELHQQPRCCFPPHKIQVDLTDTSCEACVFGHTSLRKRHVPLLEPYLNTALLVSVKIEPLLGKLDDSSPIEQIDSGR</sequence>
<dbReference type="AlphaFoldDB" id="A0A346PKC5"/>
<geneLocation type="plasmid" evidence="3">
    <name>paarc-mg-01</name>
</geneLocation>
<evidence type="ECO:0000313" key="3">
    <source>
        <dbReference type="Proteomes" id="UP000258613"/>
    </source>
</evidence>
<accession>A0A346PKC5</accession>
<feature type="compositionally biased region" description="Basic and acidic residues" evidence="1">
    <location>
        <begin position="17"/>
        <end position="28"/>
    </location>
</feature>
<evidence type="ECO:0000256" key="1">
    <source>
        <dbReference type="SAM" id="MobiDB-lite"/>
    </source>
</evidence>
<evidence type="ECO:0000313" key="2">
    <source>
        <dbReference type="EMBL" id="AXR79970.1"/>
    </source>
</evidence>
<dbReference type="Proteomes" id="UP000258613">
    <property type="component" value="Plasmid pAArc-Mg-01"/>
</dbReference>
<gene>
    <name evidence="2" type="ORF">AArcMg_4145</name>
</gene>
<keyword evidence="2" id="KW-0614">Plasmid</keyword>
<feature type="region of interest" description="Disordered" evidence="1">
    <location>
        <begin position="1"/>
        <end position="28"/>
    </location>
</feature>
<proteinExistence type="predicted"/>
<reference evidence="2 3" key="1">
    <citation type="submission" date="2018-02" db="EMBL/GenBank/DDBJ databases">
        <title>Phenotypic and genomic properties of facultatively anaerobic sulfur-reducing natronoarchaea from hypersaline soda lakes.</title>
        <authorList>
            <person name="Sorokin D.Y."/>
            <person name="Kublanov I.V."/>
            <person name="Roman P."/>
            <person name="Sinninghe Damste J.S."/>
            <person name="Golyshin P.N."/>
            <person name="Rojo D."/>
            <person name="Ciordia S."/>
            <person name="Mena M.D.C."/>
            <person name="Ferrer M."/>
            <person name="Messina E."/>
            <person name="Smedile F."/>
            <person name="La Spada G."/>
            <person name="La Cono V."/>
            <person name="Yakimov M.M."/>
        </authorList>
    </citation>
    <scope>NUCLEOTIDE SEQUENCE [LARGE SCALE GENOMIC DNA]</scope>
    <source>
        <strain evidence="2 3">AArc-Mg</strain>
        <plasmid evidence="3">paarc-mg-01</plasmid>
    </source>
</reference>
<dbReference type="EMBL" id="CP027032">
    <property type="protein sequence ID" value="AXR79970.1"/>
    <property type="molecule type" value="Genomic_DNA"/>
</dbReference>
<dbReference type="KEGG" id="nag:AArcMg_4145"/>